<accession>A0ABT3KCH9</accession>
<gene>
    <name evidence="1" type="ORF">ONZ52_04140</name>
</gene>
<evidence type="ECO:0000313" key="2">
    <source>
        <dbReference type="Proteomes" id="UP001431181"/>
    </source>
</evidence>
<name>A0ABT3KCH9_9GAMM</name>
<evidence type="ECO:0000313" key="1">
    <source>
        <dbReference type="EMBL" id="MCW4628250.1"/>
    </source>
</evidence>
<dbReference type="Proteomes" id="UP001431181">
    <property type="component" value="Unassembled WGS sequence"/>
</dbReference>
<comment type="caution">
    <text evidence="1">The sequence shown here is derived from an EMBL/GenBank/DDBJ whole genome shotgun (WGS) entry which is preliminary data.</text>
</comment>
<reference evidence="1" key="1">
    <citation type="submission" date="2022-11" db="EMBL/GenBank/DDBJ databases">
        <title>Marinomonas sp. nov., isolated from marine algae.</title>
        <authorList>
            <person name="Choi D.G."/>
            <person name="Kim J.M."/>
            <person name="Lee J.K."/>
            <person name="Baek J.H."/>
            <person name="Jeon C.O."/>
        </authorList>
    </citation>
    <scope>NUCLEOTIDE SEQUENCE</scope>
    <source>
        <strain evidence="1">KJ51-3</strain>
    </source>
</reference>
<dbReference type="RefSeq" id="WP_265217448.1">
    <property type="nucleotide sequence ID" value="NZ_JAPEUL010000004.1"/>
</dbReference>
<evidence type="ECO:0008006" key="3">
    <source>
        <dbReference type="Google" id="ProtNLM"/>
    </source>
</evidence>
<keyword evidence="2" id="KW-1185">Reference proteome</keyword>
<organism evidence="1 2">
    <name type="scientific">Marinomonas rhodophyticola</name>
    <dbReference type="NCBI Taxonomy" id="2992803"/>
    <lineage>
        <taxon>Bacteria</taxon>
        <taxon>Pseudomonadati</taxon>
        <taxon>Pseudomonadota</taxon>
        <taxon>Gammaproteobacteria</taxon>
        <taxon>Oceanospirillales</taxon>
        <taxon>Oceanospirillaceae</taxon>
        <taxon>Marinomonas</taxon>
    </lineage>
</organism>
<protein>
    <recommendedName>
        <fullName evidence="3">Cytoplasmic protein</fullName>
    </recommendedName>
</protein>
<sequence>MADIEQYQVTGWNAAAIASHESLEAAKLIIEMMSLDETHCDESDWETLVEKFGGLESLLKGIYQND</sequence>
<proteinExistence type="predicted"/>
<dbReference type="EMBL" id="JAPEUL010000004">
    <property type="protein sequence ID" value="MCW4628250.1"/>
    <property type="molecule type" value="Genomic_DNA"/>
</dbReference>